<dbReference type="Proteomes" id="UP000265703">
    <property type="component" value="Unassembled WGS sequence"/>
</dbReference>
<dbReference type="STRING" id="658196.A0A397SFM6"/>
<reference evidence="1 2" key="1">
    <citation type="submission" date="2018-06" db="EMBL/GenBank/DDBJ databases">
        <title>Comparative genomics reveals the genomic features of Rhizophagus irregularis, R. cerebriforme, R. diaphanum and Gigaspora rosea, and their symbiotic lifestyle signature.</title>
        <authorList>
            <person name="Morin E."/>
            <person name="San Clemente H."/>
            <person name="Chen E.C.H."/>
            <person name="De La Providencia I."/>
            <person name="Hainaut M."/>
            <person name="Kuo A."/>
            <person name="Kohler A."/>
            <person name="Murat C."/>
            <person name="Tang N."/>
            <person name="Roy S."/>
            <person name="Loubradou J."/>
            <person name="Henrissat B."/>
            <person name="Grigoriev I.V."/>
            <person name="Corradi N."/>
            <person name="Roux C."/>
            <person name="Martin F.M."/>
        </authorList>
    </citation>
    <scope>NUCLEOTIDE SEQUENCE [LARGE SCALE GENOMIC DNA]</scope>
    <source>
        <strain evidence="1 2">DAOM 227022</strain>
    </source>
</reference>
<sequence>MLKEVCGQIAVDELDNRLAQISRFPGLKIFKTGLKNIKRFTADDFQNMMKVFLFVIKGIIIKHQGSLSVDKAKKTDELLVKELITSWATTFVKLFKNYSPSELRLPKLHNWCYHVVATIKEYGAINGYTIETYESLHKDAIKKSYRASNKHKATDQMIKTEFDEFFNNYRSKNVLAHEALTALEHFLPAGDYIRAKSMYYNEPAFSDVSINMSEEESEDYNTDKVTLHSFSNNAE</sequence>
<dbReference type="EMBL" id="QKYT01000500">
    <property type="protein sequence ID" value="RIA84342.1"/>
    <property type="molecule type" value="Genomic_DNA"/>
</dbReference>
<evidence type="ECO:0000313" key="1">
    <source>
        <dbReference type="EMBL" id="RIA84342.1"/>
    </source>
</evidence>
<name>A0A397SFM6_9GLOM</name>
<accession>A0A397SFM6</accession>
<proteinExistence type="predicted"/>
<dbReference type="OrthoDB" id="2395205at2759"/>
<dbReference type="AlphaFoldDB" id="A0A397SFM6"/>
<comment type="caution">
    <text evidence="1">The sequence shown here is derived from an EMBL/GenBank/DDBJ whole genome shotgun (WGS) entry which is preliminary data.</text>
</comment>
<evidence type="ECO:0000313" key="2">
    <source>
        <dbReference type="Proteomes" id="UP000265703"/>
    </source>
</evidence>
<protein>
    <submittedName>
        <fullName evidence="1">Uncharacterized protein</fullName>
    </submittedName>
</protein>
<keyword evidence="2" id="KW-1185">Reference proteome</keyword>
<organism evidence="1 2">
    <name type="scientific">Glomus cerebriforme</name>
    <dbReference type="NCBI Taxonomy" id="658196"/>
    <lineage>
        <taxon>Eukaryota</taxon>
        <taxon>Fungi</taxon>
        <taxon>Fungi incertae sedis</taxon>
        <taxon>Mucoromycota</taxon>
        <taxon>Glomeromycotina</taxon>
        <taxon>Glomeromycetes</taxon>
        <taxon>Glomerales</taxon>
        <taxon>Glomeraceae</taxon>
        <taxon>Glomus</taxon>
    </lineage>
</organism>
<gene>
    <name evidence="1" type="ORF">C1645_832430</name>
</gene>